<evidence type="ECO:0000256" key="3">
    <source>
        <dbReference type="ARBA" id="ARBA00022448"/>
    </source>
</evidence>
<evidence type="ECO:0000256" key="8">
    <source>
        <dbReference type="ARBA" id="ARBA00023017"/>
    </source>
</evidence>
<dbReference type="GO" id="GO:0000226">
    <property type="term" value="P:microtubule cytoskeleton organization"/>
    <property type="evidence" value="ECO:0007669"/>
    <property type="project" value="TreeGrafter"/>
</dbReference>
<keyword evidence="8 11" id="KW-0243">Dynein</keyword>
<dbReference type="Pfam" id="PF05783">
    <property type="entry name" value="DLIC"/>
    <property type="match status" value="2"/>
</dbReference>
<dbReference type="WBParaSite" id="SCUD_0001194901-mRNA-1">
    <property type="protein sequence ID" value="SCUD_0001194901-mRNA-1"/>
    <property type="gene ID" value="SCUD_0001194901"/>
</dbReference>
<evidence type="ECO:0000256" key="4">
    <source>
        <dbReference type="ARBA" id="ARBA00022490"/>
    </source>
</evidence>
<dbReference type="EMBL" id="UZAK01034760">
    <property type="protein sequence ID" value="VDP46763.1"/>
    <property type="molecule type" value="Genomic_DNA"/>
</dbReference>
<dbReference type="InterPro" id="IPR027417">
    <property type="entry name" value="P-loop_NTPase"/>
</dbReference>
<dbReference type="PANTHER" id="PTHR12688">
    <property type="entry name" value="DYNEIN LIGHT INTERMEDIATE CHAIN"/>
    <property type="match status" value="1"/>
</dbReference>
<name>A0A183KAB6_9TREM</name>
<evidence type="ECO:0000256" key="7">
    <source>
        <dbReference type="ARBA" id="ARBA00022840"/>
    </source>
</evidence>
<dbReference type="Proteomes" id="UP000279833">
    <property type="component" value="Unassembled WGS sequence"/>
</dbReference>
<dbReference type="STRING" id="6186.A0A183KAB6"/>
<comment type="function">
    <text evidence="11">Acts as one of several non-catalytic accessory components of the cytoplasmic dynein 1 complex that are thought to be involved in linking dynein to cargos and to adapter proteins that regulate dynein function. Cytoplasmic dynein 1 acts as a motor for the intracellular retrograde motility of vesicles and organelles along microtubules. May play a role in binding dynein to membranous organelles or chromosomes.</text>
</comment>
<comment type="subunit">
    <text evidence="11">Homodimer. The cytoplasmic dynein 1 complex consists of two catalytic heavy chains (HCs) and a number of non-catalytic subunits presented by intermediate chains (ICs).</text>
</comment>
<evidence type="ECO:0000313" key="15">
    <source>
        <dbReference type="WBParaSite" id="SCUD_0001194901-mRNA-1"/>
    </source>
</evidence>
<reference evidence="15" key="1">
    <citation type="submission" date="2016-06" db="UniProtKB">
        <authorList>
            <consortium name="WormBaseParasite"/>
        </authorList>
    </citation>
    <scope>IDENTIFICATION</scope>
</reference>
<evidence type="ECO:0000256" key="12">
    <source>
        <dbReference type="SAM" id="MobiDB-lite"/>
    </source>
</evidence>
<evidence type="ECO:0000256" key="2">
    <source>
        <dbReference type="ARBA" id="ARBA00006831"/>
    </source>
</evidence>
<dbReference type="GO" id="GO:0005874">
    <property type="term" value="C:microtubule"/>
    <property type="evidence" value="ECO:0007669"/>
    <property type="project" value="UniProtKB-KW"/>
</dbReference>
<keyword evidence="9 11" id="KW-0505">Motor protein</keyword>
<keyword evidence="4 11" id="KW-0963">Cytoplasm</keyword>
<feature type="compositionally biased region" description="Polar residues" evidence="12">
    <location>
        <begin position="510"/>
        <end position="540"/>
    </location>
</feature>
<feature type="region of interest" description="Disordered" evidence="12">
    <location>
        <begin position="228"/>
        <end position="252"/>
    </location>
</feature>
<sequence length="569" mass="64652">MRDTVEDSKQNLWVSLLDEVQSNRRNAYGTLESPDKPQLIIFGNESTDKTRIIECINSNTDIQCGIGLDYQFLNLHEDGSEDSLHMGIWSLDGDPQQSNLLKFALNKSTIWHTMGIICIDYTEPWSLINDLELWLQIIEQHIHYLKIDSEEIENLKSSIVYNFKMFTDSSIVKDDGTKSSMNLRHQLSLQSQNIVKDQFENTKWSYSPLHPKPIDSSTVISYSLQPNQSVQNDEQQQNDQDDQSNENSVEQQQQQSNKWLKKFITEGVMNKLLPIPIMIVVTKTDMTDILEKEFGFTDEKFDYILYHLRKLCLEYGAALIYLSIKEDINTNTLVNYIKHRLFDLPLKSSAMLVDPKAIFIPAGWDSLHRLELFKKNLSSNLIDCNYNQIITKPSKLRRKTSCVTKTGGIDTNPSEEVNILQTVEDDQHFLKRMQTILANMPMSTVTSSLPGSLSGTTTSISSTISNQTRETPLITESLSSNLPNQPKPGSTSDKEAVLSSFFNSLLSRKSLTESNPTKPIQSTMGMTSNKINTLNTSSTQDSDHKPKNCHVLDTVIQNYSRDKACKHIS</sequence>
<keyword evidence="3 11" id="KW-0813">Transport</keyword>
<reference evidence="13 14" key="2">
    <citation type="submission" date="2018-11" db="EMBL/GenBank/DDBJ databases">
        <authorList>
            <consortium name="Pathogen Informatics"/>
        </authorList>
    </citation>
    <scope>NUCLEOTIDE SEQUENCE [LARGE SCALE GENOMIC DNA]</scope>
    <source>
        <strain evidence="13">Dakar</strain>
        <strain evidence="14">Dakar, Senegal</strain>
    </source>
</reference>
<evidence type="ECO:0000256" key="6">
    <source>
        <dbReference type="ARBA" id="ARBA00022741"/>
    </source>
</evidence>
<evidence type="ECO:0000256" key="9">
    <source>
        <dbReference type="ARBA" id="ARBA00023175"/>
    </source>
</evidence>
<dbReference type="GO" id="GO:0005813">
    <property type="term" value="C:centrosome"/>
    <property type="evidence" value="ECO:0007669"/>
    <property type="project" value="TreeGrafter"/>
</dbReference>
<evidence type="ECO:0000256" key="1">
    <source>
        <dbReference type="ARBA" id="ARBA00004245"/>
    </source>
</evidence>
<protein>
    <recommendedName>
        <fullName evidence="11">Dynein light intermediate chain</fullName>
    </recommendedName>
</protein>
<comment type="similarity">
    <text evidence="2 11">Belongs to the dynein light intermediate chain family.</text>
</comment>
<organism evidence="15">
    <name type="scientific">Schistosoma curassoni</name>
    <dbReference type="NCBI Taxonomy" id="6186"/>
    <lineage>
        <taxon>Eukaryota</taxon>
        <taxon>Metazoa</taxon>
        <taxon>Spiralia</taxon>
        <taxon>Lophotrochozoa</taxon>
        <taxon>Platyhelminthes</taxon>
        <taxon>Trematoda</taxon>
        <taxon>Digenea</taxon>
        <taxon>Strigeidida</taxon>
        <taxon>Schistosomatoidea</taxon>
        <taxon>Schistosomatidae</taxon>
        <taxon>Schistosoma</taxon>
    </lineage>
</organism>
<keyword evidence="7 11" id="KW-0067">ATP-binding</keyword>
<keyword evidence="6 11" id="KW-0547">Nucleotide-binding</keyword>
<keyword evidence="5 11" id="KW-0493">Microtubule</keyword>
<dbReference type="InterPro" id="IPR022780">
    <property type="entry name" value="Dynein_light_int_chain"/>
</dbReference>
<comment type="subcellular location">
    <subcellularLocation>
        <location evidence="1 11">Cytoplasm</location>
        <location evidence="1 11">Cytoskeleton</location>
    </subcellularLocation>
</comment>
<gene>
    <name evidence="13" type="ORF">SCUD_LOCUS11951</name>
</gene>
<dbReference type="GO" id="GO:0005868">
    <property type="term" value="C:cytoplasmic dynein complex"/>
    <property type="evidence" value="ECO:0007669"/>
    <property type="project" value="UniProtKB-UniRule"/>
</dbReference>
<feature type="compositionally biased region" description="Low complexity" evidence="12">
    <location>
        <begin position="447"/>
        <end position="465"/>
    </location>
</feature>
<dbReference type="GO" id="GO:0045504">
    <property type="term" value="F:dynein heavy chain binding"/>
    <property type="evidence" value="ECO:0007669"/>
    <property type="project" value="TreeGrafter"/>
</dbReference>
<feature type="compositionally biased region" description="Low complexity" evidence="12">
    <location>
        <begin position="228"/>
        <end position="238"/>
    </location>
</feature>
<feature type="region of interest" description="Disordered" evidence="12">
    <location>
        <begin position="447"/>
        <end position="470"/>
    </location>
</feature>
<evidence type="ECO:0000313" key="14">
    <source>
        <dbReference type="Proteomes" id="UP000279833"/>
    </source>
</evidence>
<keyword evidence="14" id="KW-1185">Reference proteome</keyword>
<dbReference type="GO" id="GO:0005524">
    <property type="term" value="F:ATP binding"/>
    <property type="evidence" value="ECO:0007669"/>
    <property type="project" value="UniProtKB-KW"/>
</dbReference>
<accession>A0A183KAB6</accession>
<evidence type="ECO:0000256" key="11">
    <source>
        <dbReference type="RuleBase" id="RU366047"/>
    </source>
</evidence>
<evidence type="ECO:0000313" key="13">
    <source>
        <dbReference type="EMBL" id="VDP46763.1"/>
    </source>
</evidence>
<evidence type="ECO:0000256" key="10">
    <source>
        <dbReference type="ARBA" id="ARBA00023212"/>
    </source>
</evidence>
<dbReference type="PANTHER" id="PTHR12688:SF0">
    <property type="entry name" value="DYNEIN LIGHT INTERMEDIATE CHAIN"/>
    <property type="match status" value="1"/>
</dbReference>
<proteinExistence type="inferred from homology"/>
<dbReference type="AlphaFoldDB" id="A0A183KAB6"/>
<keyword evidence="10 11" id="KW-0206">Cytoskeleton</keyword>
<feature type="region of interest" description="Disordered" evidence="12">
    <location>
        <begin position="510"/>
        <end position="547"/>
    </location>
</feature>
<evidence type="ECO:0000256" key="5">
    <source>
        <dbReference type="ARBA" id="ARBA00022701"/>
    </source>
</evidence>
<dbReference type="SUPFAM" id="SSF52540">
    <property type="entry name" value="P-loop containing nucleoside triphosphate hydrolases"/>
    <property type="match status" value="1"/>
</dbReference>
<dbReference type="GO" id="GO:0007018">
    <property type="term" value="P:microtubule-based movement"/>
    <property type="evidence" value="ECO:0007669"/>
    <property type="project" value="InterPro"/>
</dbReference>
<dbReference type="InterPro" id="IPR008467">
    <property type="entry name" value="Dynein1_light_intermed_chain"/>
</dbReference>